<organism evidence="2 3">
    <name type="scientific">Neomesorhizobium albiziae</name>
    <dbReference type="NCBI Taxonomy" id="335020"/>
    <lineage>
        <taxon>Bacteria</taxon>
        <taxon>Pseudomonadati</taxon>
        <taxon>Pseudomonadota</taxon>
        <taxon>Alphaproteobacteria</taxon>
        <taxon>Hyphomicrobiales</taxon>
        <taxon>Phyllobacteriaceae</taxon>
        <taxon>Neomesorhizobium</taxon>
    </lineage>
</organism>
<reference evidence="2 3" key="1">
    <citation type="submission" date="2016-10" db="EMBL/GenBank/DDBJ databases">
        <authorList>
            <person name="Varghese N."/>
            <person name="Submissions S."/>
        </authorList>
    </citation>
    <scope>NUCLEOTIDE SEQUENCE [LARGE SCALE GENOMIC DNA]</scope>
    <source>
        <strain evidence="2 3">DSM 21822</strain>
    </source>
</reference>
<feature type="chain" id="PRO_5009302405" evidence="1">
    <location>
        <begin position="22"/>
        <end position="175"/>
    </location>
</feature>
<accession>A0A1I3Y3X2</accession>
<dbReference type="AlphaFoldDB" id="A0A1I3Y3X2"/>
<keyword evidence="3" id="KW-1185">Reference proteome</keyword>
<evidence type="ECO:0000256" key="1">
    <source>
        <dbReference type="SAM" id="SignalP"/>
    </source>
</evidence>
<dbReference type="EMBL" id="FOSL01000004">
    <property type="protein sequence ID" value="SFK25956.1"/>
    <property type="molecule type" value="Genomic_DNA"/>
</dbReference>
<sequence>MSRCRRAAFALFATLIAPAAAQDFDPSTLDLAGLVECKADVKAYNRFAFWLTGKENDALRKLDWTEMDSGNPLLGQFKLPKPVNVFGYETDSVVFTSSGLMAVLDNVSPQGLADKLGISPMTASPDKFLGEKAIVEKSEEEAGITLKTRIALNISTVDSHPGKTLVGCSYQIEVQ</sequence>
<feature type="signal peptide" evidence="1">
    <location>
        <begin position="1"/>
        <end position="21"/>
    </location>
</feature>
<name>A0A1I3Y3X2_9HYPH</name>
<dbReference type="OrthoDB" id="7186639at2"/>
<gene>
    <name evidence="2" type="ORF">SAMN04488498_104155</name>
</gene>
<dbReference type="Proteomes" id="UP000323300">
    <property type="component" value="Unassembled WGS sequence"/>
</dbReference>
<evidence type="ECO:0000313" key="2">
    <source>
        <dbReference type="EMBL" id="SFK25956.1"/>
    </source>
</evidence>
<keyword evidence="1" id="KW-0732">Signal</keyword>
<proteinExistence type="predicted"/>
<protein>
    <submittedName>
        <fullName evidence="2">Uncharacterized protein</fullName>
    </submittedName>
</protein>
<dbReference type="RefSeq" id="WP_149759838.1">
    <property type="nucleotide sequence ID" value="NZ_BSPE01000007.1"/>
</dbReference>
<evidence type="ECO:0000313" key="3">
    <source>
        <dbReference type="Proteomes" id="UP000323300"/>
    </source>
</evidence>